<dbReference type="InterPro" id="IPR050416">
    <property type="entry name" value="FAD-linked_Oxidoreductase"/>
</dbReference>
<evidence type="ECO:0000256" key="4">
    <source>
        <dbReference type="ARBA" id="ARBA00023002"/>
    </source>
</evidence>
<dbReference type="OrthoDB" id="9983560at2759"/>
<dbReference type="PANTHER" id="PTHR42973:SF7">
    <property type="entry name" value="FAD-BINDING PCMH-TYPE DOMAIN-CONTAINING PROTEIN"/>
    <property type="match status" value="1"/>
</dbReference>
<keyword evidence="8" id="KW-1185">Reference proteome</keyword>
<dbReference type="PROSITE" id="PS51387">
    <property type="entry name" value="FAD_PCMH"/>
    <property type="match status" value="1"/>
</dbReference>
<keyword evidence="4" id="KW-0560">Oxidoreductase</keyword>
<dbReference type="InterPro" id="IPR016169">
    <property type="entry name" value="FAD-bd_PCMH_sub2"/>
</dbReference>
<dbReference type="InterPro" id="IPR036318">
    <property type="entry name" value="FAD-bd_PCMH-like_sf"/>
</dbReference>
<accession>A0A010R668</accession>
<dbReference type="InterPro" id="IPR006094">
    <property type="entry name" value="Oxid_FAD_bind_N"/>
</dbReference>
<evidence type="ECO:0000313" key="8">
    <source>
        <dbReference type="Proteomes" id="UP000020467"/>
    </source>
</evidence>
<dbReference type="eggNOG" id="ENOG502SMPS">
    <property type="taxonomic scope" value="Eukaryota"/>
</dbReference>
<dbReference type="GO" id="GO:0071949">
    <property type="term" value="F:FAD binding"/>
    <property type="evidence" value="ECO:0007669"/>
    <property type="project" value="InterPro"/>
</dbReference>
<comment type="similarity">
    <text evidence="1">Belongs to the oxygen-dependent FAD-linked oxidoreductase family.</text>
</comment>
<evidence type="ECO:0000256" key="3">
    <source>
        <dbReference type="ARBA" id="ARBA00022827"/>
    </source>
</evidence>
<keyword evidence="2" id="KW-0285">Flavoprotein</keyword>
<organism evidence="7 8">
    <name type="scientific">Colletotrichum fioriniae PJ7</name>
    <dbReference type="NCBI Taxonomy" id="1445577"/>
    <lineage>
        <taxon>Eukaryota</taxon>
        <taxon>Fungi</taxon>
        <taxon>Dikarya</taxon>
        <taxon>Ascomycota</taxon>
        <taxon>Pezizomycotina</taxon>
        <taxon>Sordariomycetes</taxon>
        <taxon>Hypocreomycetidae</taxon>
        <taxon>Glomerellales</taxon>
        <taxon>Glomerellaceae</taxon>
        <taxon>Colletotrichum</taxon>
        <taxon>Colletotrichum acutatum species complex</taxon>
    </lineage>
</organism>
<sequence>MKAKLLPCFVTYLSVLVSGAVSSTLAPIGCRKLSTDHDWPAPEVWEAAIPGVIRQNGSDAHGKLPDYRVRAENASVVQAAVRFASKHNIRLSVITTGHDQLGRSDAGSCLIIDLSLMNKVNVLESFTPTMDGAASPEYSIDAPNVINPKQGVQAAVTFQPGVTGLALNYAVSPSGLFTVSGAAAGVAVSGGWGQNGGYGPLTAQYGLGVDQWLEAKIVTPDGELRIANSVCNQDLFWAIRGGGGGTFGVVVEATWKAHADIPMTGYNWYINSTITGSDVFDSETGSTPVSDAMQYLFGELPRLQEQGISAFIYVDVSSVRCYAVHPGNASGIANANAVWGPILSKMQSYSDMTPFQTKPYNFDNYRDFFDTTYGPLILETGSKPQPRNHGIYPYDSRLLAPEHLRDPNIISALKGGLGTYGVLMTAPGQSQGSGEDTSANPGWRRAVVHLVDGPSANGLRTLAPDIGAYINEASVAEKNWTQSFWGANYARLSMIKSKHDPNMVFWQTPGINAHYMQSIDGRACLVLPPPLTPSEVPPPSDRVVPADPIADAQFLFGSLELIGANYPAPGTQIGLQSEPA</sequence>
<evidence type="ECO:0000256" key="2">
    <source>
        <dbReference type="ARBA" id="ARBA00022630"/>
    </source>
</evidence>
<dbReference type="InterPro" id="IPR016166">
    <property type="entry name" value="FAD-bd_PCMH"/>
</dbReference>
<dbReference type="STRING" id="1445577.A0A010R668"/>
<dbReference type="EMBL" id="JARH01001073">
    <property type="protein sequence ID" value="EXF73209.1"/>
    <property type="molecule type" value="Genomic_DNA"/>
</dbReference>
<dbReference type="GO" id="GO:0016491">
    <property type="term" value="F:oxidoreductase activity"/>
    <property type="evidence" value="ECO:0007669"/>
    <property type="project" value="UniProtKB-KW"/>
</dbReference>
<keyword evidence="3" id="KW-0274">FAD</keyword>
<gene>
    <name evidence="7" type="ORF">CFIO01_05569</name>
</gene>
<feature type="chain" id="PRO_5001456566" evidence="5">
    <location>
        <begin position="23"/>
        <end position="580"/>
    </location>
</feature>
<evidence type="ECO:0000256" key="1">
    <source>
        <dbReference type="ARBA" id="ARBA00005466"/>
    </source>
</evidence>
<dbReference type="InterPro" id="IPR012951">
    <property type="entry name" value="BBE"/>
</dbReference>
<dbReference type="Gene3D" id="3.30.465.10">
    <property type="match status" value="2"/>
</dbReference>
<dbReference type="PANTHER" id="PTHR42973">
    <property type="entry name" value="BINDING OXIDOREDUCTASE, PUTATIVE (AFU_ORTHOLOGUE AFUA_1G17690)-RELATED"/>
    <property type="match status" value="1"/>
</dbReference>
<name>A0A010R668_9PEZI</name>
<dbReference type="Proteomes" id="UP000020467">
    <property type="component" value="Unassembled WGS sequence"/>
</dbReference>
<evidence type="ECO:0000259" key="6">
    <source>
        <dbReference type="PROSITE" id="PS51387"/>
    </source>
</evidence>
<proteinExistence type="inferred from homology"/>
<dbReference type="HOGENOM" id="CLU_033733_0_0_1"/>
<dbReference type="SUPFAM" id="SSF56176">
    <property type="entry name" value="FAD-binding/transporter-associated domain-like"/>
    <property type="match status" value="1"/>
</dbReference>
<dbReference type="Pfam" id="PF01565">
    <property type="entry name" value="FAD_binding_4"/>
    <property type="match status" value="1"/>
</dbReference>
<protein>
    <submittedName>
        <fullName evidence="7">Isoamyl alcohol oxidase</fullName>
    </submittedName>
</protein>
<feature type="signal peptide" evidence="5">
    <location>
        <begin position="1"/>
        <end position="22"/>
    </location>
</feature>
<dbReference type="Pfam" id="PF08031">
    <property type="entry name" value="BBE"/>
    <property type="match status" value="1"/>
</dbReference>
<comment type="caution">
    <text evidence="7">The sequence shown here is derived from an EMBL/GenBank/DDBJ whole genome shotgun (WGS) entry which is preliminary data.</text>
</comment>
<reference evidence="7 8" key="1">
    <citation type="submission" date="2014-02" db="EMBL/GenBank/DDBJ databases">
        <title>The genome sequence of Colletotrichum fioriniae PJ7.</title>
        <authorList>
            <person name="Baroncelli R."/>
            <person name="Thon M.R."/>
        </authorList>
    </citation>
    <scope>NUCLEOTIDE SEQUENCE [LARGE SCALE GENOMIC DNA]</scope>
    <source>
        <strain evidence="7 8">PJ7</strain>
    </source>
</reference>
<feature type="domain" description="FAD-binding PCMH-type" evidence="6">
    <location>
        <begin position="61"/>
        <end position="260"/>
    </location>
</feature>
<evidence type="ECO:0000256" key="5">
    <source>
        <dbReference type="SAM" id="SignalP"/>
    </source>
</evidence>
<evidence type="ECO:0000313" key="7">
    <source>
        <dbReference type="EMBL" id="EXF73209.1"/>
    </source>
</evidence>
<dbReference type="AlphaFoldDB" id="A0A010R668"/>
<dbReference type="KEGG" id="cfj:CFIO01_05569"/>
<keyword evidence="5" id="KW-0732">Signal</keyword>